<dbReference type="EC" id="2.5.1.75" evidence="1"/>
<dbReference type="Proteomes" id="UP001150581">
    <property type="component" value="Unassembled WGS sequence"/>
</dbReference>
<reference evidence="1" key="1">
    <citation type="submission" date="2022-07" db="EMBL/GenBank/DDBJ databases">
        <title>Phylogenomic reconstructions and comparative analyses of Kickxellomycotina fungi.</title>
        <authorList>
            <person name="Reynolds N.K."/>
            <person name="Stajich J.E."/>
            <person name="Barry K."/>
            <person name="Grigoriev I.V."/>
            <person name="Crous P."/>
            <person name="Smith M.E."/>
        </authorList>
    </citation>
    <scope>NUCLEOTIDE SEQUENCE</scope>
    <source>
        <strain evidence="1">Benny 63K</strain>
    </source>
</reference>
<comment type="caution">
    <text evidence="1">The sequence shown here is derived from an EMBL/GenBank/DDBJ whole genome shotgun (WGS) entry which is preliminary data.</text>
</comment>
<gene>
    <name evidence="1" type="primary">COQ1_1</name>
    <name evidence="1" type="ORF">LPJ66_010312</name>
</gene>
<organism evidence="1 2">
    <name type="scientific">Kickxella alabastrina</name>
    <dbReference type="NCBI Taxonomy" id="61397"/>
    <lineage>
        <taxon>Eukaryota</taxon>
        <taxon>Fungi</taxon>
        <taxon>Fungi incertae sedis</taxon>
        <taxon>Zoopagomycota</taxon>
        <taxon>Kickxellomycotina</taxon>
        <taxon>Kickxellomycetes</taxon>
        <taxon>Kickxellales</taxon>
        <taxon>Kickxellaceae</taxon>
        <taxon>Kickxella</taxon>
    </lineage>
</organism>
<name>A0ACC1I502_9FUNG</name>
<evidence type="ECO:0000313" key="1">
    <source>
        <dbReference type="EMBL" id="KAJ1885056.1"/>
    </source>
</evidence>
<protein>
    <submittedName>
        <fullName evidence="1">Coq1 putative hexaprenyl diphosphate synthase</fullName>
        <ecNumber evidence="1">2.5.1.75</ecNumber>
    </submittedName>
</protein>
<sequence>MATKVRGPLGQLGALARDFLRKPSETRPLGKFAIGAAKVSHFLESAATGVRAPLPGPQHQAVSRLKRPISASTITTKSIGANNPEPAHPTETKSWANALENASEAVGAEQSKKLMDPKDLVGSELSFITDNLARLLESGHPMLNTVSRYYFSASGKHIRPLLVMLVAQATSIGSKRQGRSSILVDNEFDHIDYSLIDRSASQTIQSDQESQASNRLIQDATRDGHGGRPYSPHVTAGLTILPTHRRLAEITEMIHTSSLLHDDVIDHAETRRGLPAIQKKFGNKMAIFAGDFLLARASMALARLRDPEVTEIMASVLCDLVDGEFKQLKNLEVEDAPMSQPDEPAFAYYLEKTYLKTGSLIAKSLRSSAILSNSTDDIVEATYIYGRNLGIAFQLIDDLLDFTVSAAELGKPAGADLELGLATAPVLYAWQEFPELGPLVARKFSVDGDVAKAWELVHRSEGVERTRVLARQYMERAAEALRILPPSSARDALERVAMSVLTRTK</sequence>
<keyword evidence="1" id="KW-0808">Transferase</keyword>
<keyword evidence="2" id="KW-1185">Reference proteome</keyword>
<proteinExistence type="predicted"/>
<accession>A0ACC1I502</accession>
<evidence type="ECO:0000313" key="2">
    <source>
        <dbReference type="Proteomes" id="UP001150581"/>
    </source>
</evidence>
<dbReference type="EMBL" id="JANBPG010002652">
    <property type="protein sequence ID" value="KAJ1885056.1"/>
    <property type="molecule type" value="Genomic_DNA"/>
</dbReference>